<dbReference type="EMBL" id="BARS01012660">
    <property type="protein sequence ID" value="GAF88818.1"/>
    <property type="molecule type" value="Genomic_DNA"/>
</dbReference>
<gene>
    <name evidence="1" type="ORF">S01H1_22436</name>
</gene>
<name>X0T5M7_9ZZZZ</name>
<dbReference type="AlphaFoldDB" id="X0T5M7"/>
<accession>X0T5M7</accession>
<reference evidence="1" key="1">
    <citation type="journal article" date="2014" name="Front. Microbiol.">
        <title>High frequency of phylogenetically diverse reductive dehalogenase-homologous genes in deep subseafloor sedimentary metagenomes.</title>
        <authorList>
            <person name="Kawai M."/>
            <person name="Futagami T."/>
            <person name="Toyoda A."/>
            <person name="Takaki Y."/>
            <person name="Nishi S."/>
            <person name="Hori S."/>
            <person name="Arai W."/>
            <person name="Tsubouchi T."/>
            <person name="Morono Y."/>
            <person name="Uchiyama I."/>
            <person name="Ito T."/>
            <person name="Fujiyama A."/>
            <person name="Inagaki F."/>
            <person name="Takami H."/>
        </authorList>
    </citation>
    <scope>NUCLEOTIDE SEQUENCE</scope>
    <source>
        <strain evidence="1">Expedition CK06-06</strain>
    </source>
</reference>
<evidence type="ECO:0000313" key="1">
    <source>
        <dbReference type="EMBL" id="GAF88818.1"/>
    </source>
</evidence>
<proteinExistence type="predicted"/>
<comment type="caution">
    <text evidence="1">The sequence shown here is derived from an EMBL/GenBank/DDBJ whole genome shotgun (WGS) entry which is preliminary data.</text>
</comment>
<protein>
    <submittedName>
        <fullName evidence="1">Uncharacterized protein</fullName>
    </submittedName>
</protein>
<organism evidence="1">
    <name type="scientific">marine sediment metagenome</name>
    <dbReference type="NCBI Taxonomy" id="412755"/>
    <lineage>
        <taxon>unclassified sequences</taxon>
        <taxon>metagenomes</taxon>
        <taxon>ecological metagenomes</taxon>
    </lineage>
</organism>
<feature type="non-terminal residue" evidence="1">
    <location>
        <position position="1"/>
    </location>
</feature>
<sequence>YQNHLLACIGEECGELQQAVGKALRFGLSNAPSIRQEFVDILGVMDLYLSEVEGETLETFFPDMLPYMYKKTDKVLRYWNEC</sequence>